<dbReference type="InterPro" id="IPR046878">
    <property type="entry name" value="Big_14"/>
</dbReference>
<reference evidence="3 4" key="1">
    <citation type="submission" date="2017-10" db="EMBL/GenBank/DDBJ databases">
        <title>Draft genome sequence of Anoxybacillus flavithermus KU2-6-11 from caldera Uzon (Russia:Kamchtka).</title>
        <authorList>
            <person name="Korzhuk A.V."/>
            <person name="Rozanov A.S."/>
            <person name="Bryanskaya A.V."/>
            <person name="Peltek S.E."/>
        </authorList>
    </citation>
    <scope>NUCLEOTIDE SEQUENCE [LARGE SCALE GENOMIC DNA]</scope>
    <source>
        <strain evidence="3 4">KU2-6_11</strain>
    </source>
</reference>
<dbReference type="RefSeq" id="WP_035050769.1">
    <property type="nucleotide sequence ID" value="NZ_PEDM01000028.1"/>
</dbReference>
<feature type="transmembrane region" description="Helical" evidence="1">
    <location>
        <begin position="43"/>
        <end position="62"/>
    </location>
</feature>
<keyword evidence="1" id="KW-1133">Transmembrane helix</keyword>
<evidence type="ECO:0000313" key="3">
    <source>
        <dbReference type="EMBL" id="PIC04186.1"/>
    </source>
</evidence>
<sequence length="392" mass="44533">MILRERYKKEMEHIVVTEQLKNKVMDQIEKREKQPKRKSFRPAYGAIAVASVLLAVSLHPTLSTKEKTQEKAEIMMENDQGEDMLKLEATDSNITIHDVAYNANEQKLHFSVTNKSKGVISFGYAYAIERYDEAKQTWQPTTLTNDLAFIEMLALIDQGQTVKDMIDLSLLNQPLENGKYRIVRTYYADAAHFTGYIEFDVVDQKLLNFHTYIEVKPTETSESKDVKLTWEKDPRFSLYSAHNGLVSTRTGRQGLHIYPIYEGKEQVNFSMEASDGMLFTDKIADDALTIYEAEQSVSSDEQIIADSISMPPDSGGQVESIAGYAGPKVLFLNGERVDVEPSIVFWEPNEASKKEEVKVKVTVINARTNESIGTFYVVIVRQGDEYVLEHIE</sequence>
<keyword evidence="1" id="KW-0812">Transmembrane</keyword>
<dbReference type="AlphaFoldDB" id="A0A2G5RN74"/>
<keyword evidence="1" id="KW-0472">Membrane</keyword>
<protein>
    <recommendedName>
        <fullName evidence="2">Bacterial Ig-like domain-containing protein</fullName>
    </recommendedName>
</protein>
<evidence type="ECO:0000313" key="4">
    <source>
        <dbReference type="Proteomes" id="UP000230559"/>
    </source>
</evidence>
<feature type="domain" description="Bacterial Ig-like" evidence="2">
    <location>
        <begin position="92"/>
        <end position="193"/>
    </location>
</feature>
<proteinExistence type="predicted"/>
<comment type="caution">
    <text evidence="3">The sequence shown here is derived from an EMBL/GenBank/DDBJ whole genome shotgun (WGS) entry which is preliminary data.</text>
</comment>
<dbReference type="Proteomes" id="UP000230559">
    <property type="component" value="Unassembled WGS sequence"/>
</dbReference>
<evidence type="ECO:0000259" key="2">
    <source>
        <dbReference type="Pfam" id="PF20251"/>
    </source>
</evidence>
<name>A0A2G5RN74_9BACL</name>
<gene>
    <name evidence="3" type="ORF">CS060_10915</name>
</gene>
<dbReference type="Pfam" id="PF20251">
    <property type="entry name" value="Big_14"/>
    <property type="match status" value="1"/>
</dbReference>
<organism evidence="3 4">
    <name type="scientific">Anoxybacillus flavithermus</name>
    <dbReference type="NCBI Taxonomy" id="33934"/>
    <lineage>
        <taxon>Bacteria</taxon>
        <taxon>Bacillati</taxon>
        <taxon>Bacillota</taxon>
        <taxon>Bacilli</taxon>
        <taxon>Bacillales</taxon>
        <taxon>Anoxybacillaceae</taxon>
        <taxon>Anoxybacillus</taxon>
    </lineage>
</organism>
<accession>A0A2G5RN74</accession>
<dbReference type="EMBL" id="PEDM01000028">
    <property type="protein sequence ID" value="PIC04186.1"/>
    <property type="molecule type" value="Genomic_DNA"/>
</dbReference>
<evidence type="ECO:0000256" key="1">
    <source>
        <dbReference type="SAM" id="Phobius"/>
    </source>
</evidence>